<accession>A0ABR2BTB3</accession>
<gene>
    <name evidence="1" type="ORF">V6N12_011731</name>
</gene>
<name>A0ABR2BTB3_9ROSI</name>
<proteinExistence type="predicted"/>
<dbReference type="Proteomes" id="UP001472677">
    <property type="component" value="Unassembled WGS sequence"/>
</dbReference>
<reference evidence="1 2" key="1">
    <citation type="journal article" date="2024" name="G3 (Bethesda)">
        <title>Genome assembly of Hibiscus sabdariffa L. provides insights into metabolisms of medicinal natural products.</title>
        <authorList>
            <person name="Kim T."/>
        </authorList>
    </citation>
    <scope>NUCLEOTIDE SEQUENCE [LARGE SCALE GENOMIC DNA]</scope>
    <source>
        <strain evidence="1">TK-2024</strain>
        <tissue evidence="1">Old leaves</tissue>
    </source>
</reference>
<comment type="caution">
    <text evidence="1">The sequence shown here is derived from an EMBL/GenBank/DDBJ whole genome shotgun (WGS) entry which is preliminary data.</text>
</comment>
<protein>
    <submittedName>
        <fullName evidence="1">Uncharacterized protein</fullName>
    </submittedName>
</protein>
<evidence type="ECO:0000313" key="1">
    <source>
        <dbReference type="EMBL" id="KAK8510360.1"/>
    </source>
</evidence>
<sequence length="120" mass="13574">MGKHTSNSMERDVGSDWNGLDSGNHPRWRMNELWIEQQPSVENELEVQTSSKEWLLNEEVGMVSHLNSDCQVEERAVLTDLNLVNLVDCQVDFVSLPVEPGKVGPMDARFIVPVEPLKDT</sequence>
<organism evidence="1 2">
    <name type="scientific">Hibiscus sabdariffa</name>
    <name type="common">roselle</name>
    <dbReference type="NCBI Taxonomy" id="183260"/>
    <lineage>
        <taxon>Eukaryota</taxon>
        <taxon>Viridiplantae</taxon>
        <taxon>Streptophyta</taxon>
        <taxon>Embryophyta</taxon>
        <taxon>Tracheophyta</taxon>
        <taxon>Spermatophyta</taxon>
        <taxon>Magnoliopsida</taxon>
        <taxon>eudicotyledons</taxon>
        <taxon>Gunneridae</taxon>
        <taxon>Pentapetalae</taxon>
        <taxon>rosids</taxon>
        <taxon>malvids</taxon>
        <taxon>Malvales</taxon>
        <taxon>Malvaceae</taxon>
        <taxon>Malvoideae</taxon>
        <taxon>Hibiscus</taxon>
    </lineage>
</organism>
<evidence type="ECO:0000313" key="2">
    <source>
        <dbReference type="Proteomes" id="UP001472677"/>
    </source>
</evidence>
<dbReference type="EMBL" id="JBBPBM010000086">
    <property type="protein sequence ID" value="KAK8510360.1"/>
    <property type="molecule type" value="Genomic_DNA"/>
</dbReference>
<keyword evidence="2" id="KW-1185">Reference proteome</keyword>